<feature type="compositionally biased region" description="Polar residues" evidence="1">
    <location>
        <begin position="186"/>
        <end position="214"/>
    </location>
</feature>
<name>A0A0D9XYJ7_9ORYZ</name>
<evidence type="ECO:0000259" key="2">
    <source>
        <dbReference type="Pfam" id="PF07197"/>
    </source>
</evidence>
<dbReference type="Proteomes" id="UP000032180">
    <property type="component" value="Chromosome 12"/>
</dbReference>
<evidence type="ECO:0000313" key="3">
    <source>
        <dbReference type="EnsemblPlants" id="LPERR12G07700.1"/>
    </source>
</evidence>
<dbReference type="Pfam" id="PF07197">
    <property type="entry name" value="DUF1409"/>
    <property type="match status" value="1"/>
</dbReference>
<feature type="compositionally biased region" description="Low complexity" evidence="1">
    <location>
        <begin position="155"/>
        <end position="164"/>
    </location>
</feature>
<sequence>MFYIGVDAEHQASYMYEDLVEHFENPSDISLIKPLDSEDSVKNLLAYIRPCLLPAGTASGRKSHLQTYEFYHHVVVARQLGFGQLPPQLFLAQNEMYPIQPLLKADRVRAGAHPPSVYMSGLPREPVQKKIAKRKDDAPTSTAKAESKKKKKAKLSSSSKPSNDNSEDIEHDIDEAAASIEDTDVAPSTQQASTSPPHQPSASPTIQPLTSPVQHPSASPERAPSAPLVQSPECILSPSPSQQPSAIPSDDFGFDINEFVEEEEITSQQQGIPDELNEKLQDISDRLEVPIDTLVADIGSVKSRILEIQDKLDFNLAKSLVAAAHLDAYQIPIARSHQQMLDRQNNAN</sequence>
<dbReference type="HOGENOM" id="CLU_797797_0_0_1"/>
<evidence type="ECO:0000313" key="4">
    <source>
        <dbReference type="Proteomes" id="UP000032180"/>
    </source>
</evidence>
<proteinExistence type="predicted"/>
<reference evidence="3" key="3">
    <citation type="submission" date="2015-04" db="UniProtKB">
        <authorList>
            <consortium name="EnsemblPlants"/>
        </authorList>
    </citation>
    <scope>IDENTIFICATION</scope>
</reference>
<feature type="domain" description="DUF1409" evidence="2">
    <location>
        <begin position="286"/>
        <end position="333"/>
    </location>
</feature>
<organism evidence="3 4">
    <name type="scientific">Leersia perrieri</name>
    <dbReference type="NCBI Taxonomy" id="77586"/>
    <lineage>
        <taxon>Eukaryota</taxon>
        <taxon>Viridiplantae</taxon>
        <taxon>Streptophyta</taxon>
        <taxon>Embryophyta</taxon>
        <taxon>Tracheophyta</taxon>
        <taxon>Spermatophyta</taxon>
        <taxon>Magnoliopsida</taxon>
        <taxon>Liliopsida</taxon>
        <taxon>Poales</taxon>
        <taxon>Poaceae</taxon>
        <taxon>BOP clade</taxon>
        <taxon>Oryzoideae</taxon>
        <taxon>Oryzeae</taxon>
        <taxon>Oryzinae</taxon>
        <taxon>Leersia</taxon>
    </lineage>
</organism>
<dbReference type="AlphaFoldDB" id="A0A0D9XYJ7"/>
<reference evidence="4" key="2">
    <citation type="submission" date="2013-12" db="EMBL/GenBank/DDBJ databases">
        <authorList>
            <person name="Yu Y."/>
            <person name="Lee S."/>
            <person name="de Baynast K."/>
            <person name="Wissotski M."/>
            <person name="Liu L."/>
            <person name="Talag J."/>
            <person name="Goicoechea J."/>
            <person name="Angelova A."/>
            <person name="Jetty R."/>
            <person name="Kudrna D."/>
            <person name="Golser W."/>
            <person name="Rivera L."/>
            <person name="Zhang J."/>
            <person name="Wing R."/>
        </authorList>
    </citation>
    <scope>NUCLEOTIDE SEQUENCE</scope>
</reference>
<feature type="compositionally biased region" description="Low complexity" evidence="1">
    <location>
        <begin position="216"/>
        <end position="227"/>
    </location>
</feature>
<keyword evidence="4" id="KW-1185">Reference proteome</keyword>
<feature type="region of interest" description="Disordered" evidence="1">
    <location>
        <begin position="114"/>
        <end position="168"/>
    </location>
</feature>
<reference evidence="3 4" key="1">
    <citation type="submission" date="2012-08" db="EMBL/GenBank/DDBJ databases">
        <title>Oryza genome evolution.</title>
        <authorList>
            <person name="Wing R.A."/>
        </authorList>
    </citation>
    <scope>NUCLEOTIDE SEQUENCE</scope>
</reference>
<dbReference type="STRING" id="77586.A0A0D9XYJ7"/>
<evidence type="ECO:0000256" key="1">
    <source>
        <dbReference type="SAM" id="MobiDB-lite"/>
    </source>
</evidence>
<feature type="compositionally biased region" description="Low complexity" evidence="1">
    <location>
        <begin position="237"/>
        <end position="249"/>
    </location>
</feature>
<protein>
    <recommendedName>
        <fullName evidence="2">DUF1409 domain-containing protein</fullName>
    </recommendedName>
</protein>
<accession>A0A0D9XYJ7</accession>
<dbReference type="EnsemblPlants" id="LPERR12G07700.1">
    <property type="protein sequence ID" value="LPERR12G07700.1"/>
    <property type="gene ID" value="LPERR12G07700"/>
</dbReference>
<dbReference type="InterPro" id="IPR010811">
    <property type="entry name" value="DUF1409"/>
</dbReference>
<dbReference type="Gramene" id="LPERR12G07700.1">
    <property type="protein sequence ID" value="LPERR12G07700.1"/>
    <property type="gene ID" value="LPERR12G07700"/>
</dbReference>
<feature type="region of interest" description="Disordered" evidence="1">
    <location>
        <begin position="183"/>
        <end position="250"/>
    </location>
</feature>